<dbReference type="PROSITE" id="PS50404">
    <property type="entry name" value="GST_NTER"/>
    <property type="match status" value="1"/>
</dbReference>
<dbReference type="SUPFAM" id="SSF47616">
    <property type="entry name" value="GST C-terminal domain-like"/>
    <property type="match status" value="1"/>
</dbReference>
<dbReference type="GO" id="GO:0004364">
    <property type="term" value="F:glutathione transferase activity"/>
    <property type="evidence" value="ECO:0000318"/>
    <property type="project" value="GO_Central"/>
</dbReference>
<dbReference type="Pfam" id="PF02798">
    <property type="entry name" value="GST_N"/>
    <property type="match status" value="1"/>
</dbReference>
<dbReference type="PaxDb" id="3218-PP1S75_107V6.2"/>
<evidence type="ECO:0000313" key="7">
    <source>
        <dbReference type="EMBL" id="AFZ39133.1"/>
    </source>
</evidence>
<keyword evidence="3 7" id="KW-0808">Transferase</keyword>
<protein>
    <recommendedName>
        <fullName evidence="2">glutathione transferase</fullName>
        <ecNumber evidence="2">2.5.1.18</ecNumber>
    </recommendedName>
</protein>
<dbReference type="InterPro" id="IPR036249">
    <property type="entry name" value="Thioredoxin-like_sf"/>
</dbReference>
<dbReference type="InterPro" id="IPR004045">
    <property type="entry name" value="Glutathione_S-Trfase_N"/>
</dbReference>
<comment type="similarity">
    <text evidence="1">Belongs to the GST superfamily. Phi family.</text>
</comment>
<dbReference type="GO" id="GO:0043295">
    <property type="term" value="F:glutathione binding"/>
    <property type="evidence" value="ECO:0000318"/>
    <property type="project" value="GO_Central"/>
</dbReference>
<dbReference type="Pfam" id="PF00043">
    <property type="entry name" value="GST_C"/>
    <property type="match status" value="1"/>
</dbReference>
<dbReference type="EnsemblPlants" id="Pp3c7_13080V3.3">
    <property type="protein sequence ID" value="Pp3c7_13080V3.3"/>
    <property type="gene ID" value="Pp3c7_13080"/>
</dbReference>
<reference evidence="8 10" key="1">
    <citation type="journal article" date="2008" name="Science">
        <title>The Physcomitrella genome reveals evolutionary insights into the conquest of land by plants.</title>
        <authorList>
            <person name="Rensing S."/>
            <person name="Lang D."/>
            <person name="Zimmer A."/>
            <person name="Terry A."/>
            <person name="Salamov A."/>
            <person name="Shapiro H."/>
            <person name="Nishiyama T."/>
            <person name="Perroud P.-F."/>
            <person name="Lindquist E."/>
            <person name="Kamisugi Y."/>
            <person name="Tanahashi T."/>
            <person name="Sakakibara K."/>
            <person name="Fujita T."/>
            <person name="Oishi K."/>
            <person name="Shin-I T."/>
            <person name="Kuroki Y."/>
            <person name="Toyoda A."/>
            <person name="Suzuki Y."/>
            <person name="Hashimoto A."/>
            <person name="Yamaguchi K."/>
            <person name="Sugano A."/>
            <person name="Kohara Y."/>
            <person name="Fujiyama A."/>
            <person name="Anterola A."/>
            <person name="Aoki S."/>
            <person name="Ashton N."/>
            <person name="Barbazuk W.B."/>
            <person name="Barker E."/>
            <person name="Bennetzen J."/>
            <person name="Bezanilla M."/>
            <person name="Blankenship R."/>
            <person name="Cho S.H."/>
            <person name="Dutcher S."/>
            <person name="Estelle M."/>
            <person name="Fawcett J.A."/>
            <person name="Gundlach H."/>
            <person name="Hanada K."/>
            <person name="Heyl A."/>
            <person name="Hicks K.A."/>
            <person name="Hugh J."/>
            <person name="Lohr M."/>
            <person name="Mayer K."/>
            <person name="Melkozernov A."/>
            <person name="Murata T."/>
            <person name="Nelson D."/>
            <person name="Pils B."/>
            <person name="Prigge M."/>
            <person name="Reiss B."/>
            <person name="Renner T."/>
            <person name="Rombauts S."/>
            <person name="Rushton P."/>
            <person name="Sanderfoot A."/>
            <person name="Schween G."/>
            <person name="Shiu S.-H."/>
            <person name="Stueber K."/>
            <person name="Theodoulou F.L."/>
            <person name="Tu H."/>
            <person name="Van de Peer Y."/>
            <person name="Verrier P.J."/>
            <person name="Waters E."/>
            <person name="Wood A."/>
            <person name="Yang L."/>
            <person name="Cove D."/>
            <person name="Cuming A."/>
            <person name="Hasebe M."/>
            <person name="Lucas S."/>
            <person name="Mishler D.B."/>
            <person name="Reski R."/>
            <person name="Grigoriev I."/>
            <person name="Quatrano R.S."/>
            <person name="Boore J.L."/>
        </authorList>
    </citation>
    <scope>NUCLEOTIDE SEQUENCE [LARGE SCALE GENOMIC DNA]</scope>
    <source>
        <strain evidence="9 10">cv. Gransden 2004</strain>
    </source>
</reference>
<dbReference type="EnsemblPlants" id="Pp3c7_13080V3.2">
    <property type="protein sequence ID" value="Pp3c7_13080V3.2"/>
    <property type="gene ID" value="Pp3c7_13080"/>
</dbReference>
<dbReference type="GO" id="GO:0005737">
    <property type="term" value="C:cytoplasm"/>
    <property type="evidence" value="ECO:0000318"/>
    <property type="project" value="GO_Central"/>
</dbReference>
<dbReference type="STRING" id="3218.A9SG83"/>
<comment type="catalytic activity">
    <reaction evidence="4">
        <text>RX + glutathione = an S-substituted glutathione + a halide anion + H(+)</text>
        <dbReference type="Rhea" id="RHEA:16437"/>
        <dbReference type="ChEBI" id="CHEBI:15378"/>
        <dbReference type="ChEBI" id="CHEBI:16042"/>
        <dbReference type="ChEBI" id="CHEBI:17792"/>
        <dbReference type="ChEBI" id="CHEBI:57925"/>
        <dbReference type="ChEBI" id="CHEBI:90779"/>
        <dbReference type="EC" id="2.5.1.18"/>
    </reaction>
</comment>
<dbReference type="eggNOG" id="KOG0867">
    <property type="taxonomic scope" value="Eukaryota"/>
</dbReference>
<dbReference type="PANTHER" id="PTHR43900">
    <property type="entry name" value="GLUTATHIONE S-TRANSFERASE RHO"/>
    <property type="match status" value="1"/>
</dbReference>
<dbReference type="GO" id="GO:0006749">
    <property type="term" value="P:glutathione metabolic process"/>
    <property type="evidence" value="ECO:0000318"/>
    <property type="project" value="GO_Central"/>
</dbReference>
<dbReference type="SFLD" id="SFLDG00358">
    <property type="entry name" value="Main_(cytGST)"/>
    <property type="match status" value="1"/>
</dbReference>
<dbReference type="FunFam" id="3.40.30.10:FF:000016">
    <property type="entry name" value="Glutathione S-transferase F2"/>
    <property type="match status" value="1"/>
</dbReference>
<dbReference type="FunFam" id="1.20.1050.10:FF:000004">
    <property type="entry name" value="Glutathione S-transferase F2"/>
    <property type="match status" value="1"/>
</dbReference>
<dbReference type="EC" id="2.5.1.18" evidence="2"/>
<dbReference type="Gramene" id="Pp3c7_13080V3.1">
    <property type="protein sequence ID" value="Pp3c7_13080V3.1"/>
    <property type="gene ID" value="Pp3c7_13080"/>
</dbReference>
<dbReference type="Gene3D" id="1.20.1050.10">
    <property type="match status" value="1"/>
</dbReference>
<proteinExistence type="evidence at transcript level"/>
<dbReference type="OrthoDB" id="422574at2759"/>
<dbReference type="PANTHER" id="PTHR43900:SF93">
    <property type="entry name" value="PHI CLASS GLUTATHIONE S-TRANSFERASE"/>
    <property type="match status" value="1"/>
</dbReference>
<evidence type="ECO:0000256" key="3">
    <source>
        <dbReference type="ARBA" id="ARBA00022679"/>
    </source>
</evidence>
<dbReference type="InterPro" id="IPR004046">
    <property type="entry name" value="GST_C"/>
</dbReference>
<evidence type="ECO:0000313" key="8">
    <source>
        <dbReference type="EMBL" id="PNR51148.1"/>
    </source>
</evidence>
<accession>A9SG83</accession>
<organism evidence="7">
    <name type="scientific">Physcomitrium patens</name>
    <name type="common">Spreading-leaved earth moss</name>
    <name type="synonym">Physcomitrella patens</name>
    <dbReference type="NCBI Taxonomy" id="3218"/>
    <lineage>
        <taxon>Eukaryota</taxon>
        <taxon>Viridiplantae</taxon>
        <taxon>Streptophyta</taxon>
        <taxon>Embryophyta</taxon>
        <taxon>Bryophyta</taxon>
        <taxon>Bryophytina</taxon>
        <taxon>Bryopsida</taxon>
        <taxon>Funariidae</taxon>
        <taxon>Funariales</taxon>
        <taxon>Funariaceae</taxon>
        <taxon>Physcomitrium</taxon>
    </lineage>
</organism>
<feature type="domain" description="GST N-terminal" evidence="5">
    <location>
        <begin position="1"/>
        <end position="82"/>
    </location>
</feature>
<dbReference type="InterPro" id="IPR036282">
    <property type="entry name" value="Glutathione-S-Trfase_C_sf"/>
</dbReference>
<dbReference type="EMBL" id="ABEU02000007">
    <property type="protein sequence ID" value="PNR51148.1"/>
    <property type="molecule type" value="Genomic_DNA"/>
</dbReference>
<evidence type="ECO:0000259" key="6">
    <source>
        <dbReference type="PROSITE" id="PS50405"/>
    </source>
</evidence>
<evidence type="ECO:0000256" key="4">
    <source>
        <dbReference type="ARBA" id="ARBA00047960"/>
    </source>
</evidence>
<gene>
    <name evidence="7" type="primary">GSTF7</name>
    <name evidence="9" type="synonym">LOC112284321</name>
    <name evidence="8" type="ORF">PHYPA_010334</name>
</gene>
<dbReference type="Proteomes" id="UP000006727">
    <property type="component" value="Chromosome 7"/>
</dbReference>
<evidence type="ECO:0000256" key="1">
    <source>
        <dbReference type="ARBA" id="ARBA00010128"/>
    </source>
</evidence>
<dbReference type="Gramene" id="Pp3c7_13080V3.2">
    <property type="protein sequence ID" value="Pp3c7_13080V3.2"/>
    <property type="gene ID" value="Pp3c7_13080"/>
</dbReference>
<dbReference type="OMA" id="THYLINM"/>
<evidence type="ECO:0000313" key="10">
    <source>
        <dbReference type="Proteomes" id="UP000006727"/>
    </source>
</evidence>
<reference evidence="7" key="3">
    <citation type="submission" date="2012-11" db="EMBL/GenBank/DDBJ databases">
        <title>The phylogenetic status and pathogenicity of a new isolate of Metarhizium sp. from a fruit beetle larvae in Japan.</title>
        <authorList>
            <person name="Nishi O."/>
            <person name="Iiyama K."/>
            <person name="Yasunaga-Aoki C."/>
            <person name="Shimizu S."/>
        </authorList>
    </citation>
    <scope>NUCLEOTIDE SEQUENCE</scope>
</reference>
<dbReference type="EMBL" id="KC119466">
    <property type="protein sequence ID" value="AFZ39133.1"/>
    <property type="molecule type" value="mRNA"/>
</dbReference>
<keyword evidence="10" id="KW-1185">Reference proteome</keyword>
<reference evidence="8 10" key="4">
    <citation type="journal article" date="2018" name="Plant J.">
        <title>The Physcomitrella patens chromosome-scale assembly reveals moss genome structure and evolution.</title>
        <authorList>
            <person name="Lang D."/>
            <person name="Ullrich K.K."/>
            <person name="Murat F."/>
            <person name="Fuchs J."/>
            <person name="Jenkins J."/>
            <person name="Haas F.B."/>
            <person name="Piednoel M."/>
            <person name="Gundlach H."/>
            <person name="Van Bel M."/>
            <person name="Meyberg R."/>
            <person name="Vives C."/>
            <person name="Morata J."/>
            <person name="Symeonidi A."/>
            <person name="Hiss M."/>
            <person name="Muchero W."/>
            <person name="Kamisugi Y."/>
            <person name="Saleh O."/>
            <person name="Blanc G."/>
            <person name="Decker E.L."/>
            <person name="van Gessel N."/>
            <person name="Grimwood J."/>
            <person name="Hayes R.D."/>
            <person name="Graham S.W."/>
            <person name="Gunter L.E."/>
            <person name="McDaniel S.F."/>
            <person name="Hoernstein S.N.W."/>
            <person name="Larsson A."/>
            <person name="Li F.W."/>
            <person name="Perroud P.F."/>
            <person name="Phillips J."/>
            <person name="Ranjan P."/>
            <person name="Rokshar D.S."/>
            <person name="Rothfels C.J."/>
            <person name="Schneider L."/>
            <person name="Shu S."/>
            <person name="Stevenson D.W."/>
            <person name="Thummler F."/>
            <person name="Tillich M."/>
            <person name="Villarreal Aguilar J.C."/>
            <person name="Widiez T."/>
            <person name="Wong G.K."/>
            <person name="Wymore A."/>
            <person name="Zhang Y."/>
            <person name="Zimmer A.D."/>
            <person name="Quatrano R.S."/>
            <person name="Mayer K.F.X."/>
            <person name="Goodstein D."/>
            <person name="Casacuberta J.M."/>
            <person name="Vandepoele K."/>
            <person name="Reski R."/>
            <person name="Cuming A.C."/>
            <person name="Tuskan G.A."/>
            <person name="Maumus F."/>
            <person name="Salse J."/>
            <person name="Schmutz J."/>
            <person name="Rensing S.A."/>
        </authorList>
    </citation>
    <scope>NUCLEOTIDE SEQUENCE [LARGE SCALE GENOMIC DNA]</scope>
    <source>
        <strain evidence="9 10">cv. Gransden 2004</strain>
    </source>
</reference>
<dbReference type="InterPro" id="IPR010987">
    <property type="entry name" value="Glutathione-S-Trfase_C-like"/>
</dbReference>
<dbReference type="SUPFAM" id="SSF52833">
    <property type="entry name" value="Thioredoxin-like"/>
    <property type="match status" value="1"/>
</dbReference>
<dbReference type="HOGENOM" id="CLU_011226_5_1_1"/>
<name>A9SG83_PHYPA</name>
<dbReference type="SFLD" id="SFLDG01154">
    <property type="entry name" value="Main.5:_Phi-like"/>
    <property type="match status" value="1"/>
</dbReference>
<reference evidence="9" key="5">
    <citation type="submission" date="2020-12" db="UniProtKB">
        <authorList>
            <consortium name="EnsemblPlants"/>
        </authorList>
    </citation>
    <scope>IDENTIFICATION</scope>
</reference>
<dbReference type="Gene3D" id="3.40.30.10">
    <property type="entry name" value="Glutaredoxin"/>
    <property type="match status" value="1"/>
</dbReference>
<dbReference type="GO" id="GO:0009636">
    <property type="term" value="P:response to toxic substance"/>
    <property type="evidence" value="ECO:0007669"/>
    <property type="project" value="UniProtKB-ARBA"/>
</dbReference>
<evidence type="ECO:0000313" key="9">
    <source>
        <dbReference type="EnsemblPlants" id="Pp3c7_13080V3.1"/>
    </source>
</evidence>
<feature type="domain" description="GST C-terminal" evidence="6">
    <location>
        <begin position="90"/>
        <end position="228"/>
    </location>
</feature>
<reference evidence="7" key="2">
    <citation type="journal article" date="2012" name="Plant Physiol.">
        <title>Functional Divergence of the GST Supergene Family in Physcomitrella patens Reveals Complex Patterns of Large Gene Family Evolution in Land Plants.</title>
        <authorList>
            <person name="Liu Y.J."/>
            <person name="Han X.M."/>
            <person name="Ren L.L."/>
            <person name="Yang H.L."/>
            <person name="Zeng Q.Y."/>
        </authorList>
    </citation>
    <scope>NUCLEOTIDE SEQUENCE</scope>
</reference>
<sequence length="231" mass="26324">MAPKLYGTYYSLATAKAIAVMLEKEVDFELVRVSVKDGEHRKPEYLAKQPFGLVPLLEDEDLKLFESGAIMRYIADKYEAQGTPKLYGSTKAERALVEQWMEVEVGTWGAHMQVLVRELIFTPMLQKKPTNQQTVEDTKVKLQKVMDTYEAHLTKHQYLAGDFVSIADLVHLPVSYLILNEYGMPGLLSSRPRVAAWWEAITSRPSWKEIVKNSGADWESWVKAAKSFKPQ</sequence>
<evidence type="ECO:0000256" key="2">
    <source>
        <dbReference type="ARBA" id="ARBA00012452"/>
    </source>
</evidence>
<evidence type="ECO:0000259" key="5">
    <source>
        <dbReference type="PROSITE" id="PS50404"/>
    </source>
</evidence>
<dbReference type="InterPro" id="IPR040079">
    <property type="entry name" value="Glutathione_S-Trfase"/>
</dbReference>
<dbReference type="AlphaFoldDB" id="A9SG83"/>
<dbReference type="EnsemblPlants" id="Pp3c7_13080V3.1">
    <property type="protein sequence ID" value="Pp3c7_13080V3.1"/>
    <property type="gene ID" value="Pp3c7_13080"/>
</dbReference>
<dbReference type="SFLD" id="SFLDS00019">
    <property type="entry name" value="Glutathione_Transferase_(cytos"/>
    <property type="match status" value="1"/>
</dbReference>
<dbReference type="Gramene" id="Pp3c7_13080V3.3">
    <property type="protein sequence ID" value="Pp3c7_13080V3.3"/>
    <property type="gene ID" value="Pp3c7_13080"/>
</dbReference>
<accession>K9Y395</accession>
<dbReference type="PROSITE" id="PS50405">
    <property type="entry name" value="GST_CTER"/>
    <property type="match status" value="1"/>
</dbReference>